<feature type="transmembrane region" description="Helical" evidence="1">
    <location>
        <begin position="172"/>
        <end position="192"/>
    </location>
</feature>
<gene>
    <name evidence="3" type="ORF">A3A57_00760</name>
</gene>
<accession>A0A1G1WUG8</accession>
<dbReference type="InterPro" id="IPR000326">
    <property type="entry name" value="PAP2/HPO"/>
</dbReference>
<proteinExistence type="predicted"/>
<feature type="transmembrane region" description="Helical" evidence="1">
    <location>
        <begin position="204"/>
        <end position="223"/>
    </location>
</feature>
<organism evidence="3 4">
    <name type="scientific">Candidatus Woykebacteria bacterium RIFCSPLOWO2_01_FULL_41_12</name>
    <dbReference type="NCBI Taxonomy" id="1802604"/>
    <lineage>
        <taxon>Bacteria</taxon>
        <taxon>Candidatus Woykeibacteriota</taxon>
    </lineage>
</organism>
<dbReference type="PANTHER" id="PTHR14969:SF13">
    <property type="entry name" value="AT30094P"/>
    <property type="match status" value="1"/>
</dbReference>
<keyword evidence="1" id="KW-1133">Transmembrane helix</keyword>
<feature type="transmembrane region" description="Helical" evidence="1">
    <location>
        <begin position="69"/>
        <end position="92"/>
    </location>
</feature>
<feature type="domain" description="Phosphatidic acid phosphatase type 2/haloperoxidase" evidence="2">
    <location>
        <begin position="95"/>
        <end position="215"/>
    </location>
</feature>
<comment type="caution">
    <text evidence="3">The sequence shown here is derived from an EMBL/GenBank/DDBJ whole genome shotgun (WGS) entry which is preliminary data.</text>
</comment>
<feature type="transmembrane region" description="Helical" evidence="1">
    <location>
        <begin position="99"/>
        <end position="115"/>
    </location>
</feature>
<keyword evidence="1" id="KW-0472">Membrane</keyword>
<dbReference type="CDD" id="cd03392">
    <property type="entry name" value="PAP2_like_2"/>
    <property type="match status" value="1"/>
</dbReference>
<keyword evidence="1" id="KW-0812">Transmembrane</keyword>
<dbReference type="Proteomes" id="UP000179279">
    <property type="component" value="Unassembled WGS sequence"/>
</dbReference>
<protein>
    <recommendedName>
        <fullName evidence="2">Phosphatidic acid phosphatase type 2/haloperoxidase domain-containing protein</fullName>
    </recommendedName>
</protein>
<dbReference type="SMART" id="SM00014">
    <property type="entry name" value="acidPPc"/>
    <property type="match status" value="1"/>
</dbReference>
<evidence type="ECO:0000256" key="1">
    <source>
        <dbReference type="SAM" id="Phobius"/>
    </source>
</evidence>
<dbReference type="Pfam" id="PF01569">
    <property type="entry name" value="PAP2"/>
    <property type="match status" value="1"/>
</dbReference>
<dbReference type="Gene3D" id="1.20.144.10">
    <property type="entry name" value="Phosphatidic acid phosphatase type 2/haloperoxidase"/>
    <property type="match status" value="1"/>
</dbReference>
<feature type="transmembrane region" description="Helical" evidence="1">
    <location>
        <begin position="146"/>
        <end position="165"/>
    </location>
</feature>
<dbReference type="InterPro" id="IPR036938">
    <property type="entry name" value="PAP2/HPO_sf"/>
</dbReference>
<feature type="transmembrane region" description="Helical" evidence="1">
    <location>
        <begin position="16"/>
        <end position="41"/>
    </location>
</feature>
<dbReference type="PANTHER" id="PTHR14969">
    <property type="entry name" value="SPHINGOSINE-1-PHOSPHATE PHOSPHOHYDROLASE"/>
    <property type="match status" value="1"/>
</dbReference>
<dbReference type="EMBL" id="MHDA01000034">
    <property type="protein sequence ID" value="OGY31343.1"/>
    <property type="molecule type" value="Genomic_DNA"/>
</dbReference>
<evidence type="ECO:0000313" key="3">
    <source>
        <dbReference type="EMBL" id="OGY31343.1"/>
    </source>
</evidence>
<name>A0A1G1WUG8_9BACT</name>
<reference evidence="3 4" key="1">
    <citation type="journal article" date="2016" name="Nat. Commun.">
        <title>Thousands of microbial genomes shed light on interconnected biogeochemical processes in an aquifer system.</title>
        <authorList>
            <person name="Anantharaman K."/>
            <person name="Brown C.T."/>
            <person name="Hug L.A."/>
            <person name="Sharon I."/>
            <person name="Castelle C.J."/>
            <person name="Probst A.J."/>
            <person name="Thomas B.C."/>
            <person name="Singh A."/>
            <person name="Wilkins M.J."/>
            <person name="Karaoz U."/>
            <person name="Brodie E.L."/>
            <person name="Williams K.H."/>
            <person name="Hubbard S.S."/>
            <person name="Banfield J.F."/>
        </authorList>
    </citation>
    <scope>NUCLEOTIDE SEQUENCE [LARGE SCALE GENOMIC DNA]</scope>
</reference>
<dbReference type="AlphaFoldDB" id="A0A1G1WUG8"/>
<sequence>MFENFILKHGHRNKSLLIFLSLAIFALLVSGFLFLFLSVAYKPTFKFDFLVLRNVQGISAPFLPEFMKIVSLFGEVYFAPITLALVAVLLFLKGFRKEAFIAPIILIGSLFTYYSKDLVARPRPTSLSLDFGYSVPIDSSFPSGHVVFYTLLFGLLAFLAVSLPNLSRIWRLILFCVSIFLVIFVGISRVYLGAHWPSDVIGGYLIGFALLEMLILAYLKFVYLPKVRNKQNYPDSDSKK</sequence>
<evidence type="ECO:0000313" key="4">
    <source>
        <dbReference type="Proteomes" id="UP000179279"/>
    </source>
</evidence>
<evidence type="ECO:0000259" key="2">
    <source>
        <dbReference type="SMART" id="SM00014"/>
    </source>
</evidence>
<dbReference type="SUPFAM" id="SSF48317">
    <property type="entry name" value="Acid phosphatase/Vanadium-dependent haloperoxidase"/>
    <property type="match status" value="1"/>
</dbReference>